<evidence type="ECO:0000313" key="1">
    <source>
        <dbReference type="EMBL" id="EFH51704.1"/>
    </source>
</evidence>
<dbReference type="HOGENOM" id="CLU_2309911_0_0_1"/>
<protein>
    <submittedName>
        <fullName evidence="1">Predicted protein</fullName>
    </submittedName>
</protein>
<name>D7LPS2_ARALL</name>
<dbReference type="AlphaFoldDB" id="D7LPS2"/>
<reference evidence="2" key="1">
    <citation type="journal article" date="2011" name="Nat. Genet.">
        <title>The Arabidopsis lyrata genome sequence and the basis of rapid genome size change.</title>
        <authorList>
            <person name="Hu T.T."/>
            <person name="Pattyn P."/>
            <person name="Bakker E.G."/>
            <person name="Cao J."/>
            <person name="Cheng J.-F."/>
            <person name="Clark R.M."/>
            <person name="Fahlgren N."/>
            <person name="Fawcett J.A."/>
            <person name="Grimwood J."/>
            <person name="Gundlach H."/>
            <person name="Haberer G."/>
            <person name="Hollister J.D."/>
            <person name="Ossowski S."/>
            <person name="Ottilar R.P."/>
            <person name="Salamov A.A."/>
            <person name="Schneeberger K."/>
            <person name="Spannagl M."/>
            <person name="Wang X."/>
            <person name="Yang L."/>
            <person name="Nasrallah M.E."/>
            <person name="Bergelson J."/>
            <person name="Carrington J.C."/>
            <person name="Gaut B.S."/>
            <person name="Schmutz J."/>
            <person name="Mayer K.F.X."/>
            <person name="Van de Peer Y."/>
            <person name="Grigoriev I.V."/>
            <person name="Nordborg M."/>
            <person name="Weigel D."/>
            <person name="Guo Y.-L."/>
        </authorList>
    </citation>
    <scope>NUCLEOTIDE SEQUENCE [LARGE SCALE GENOMIC DNA]</scope>
    <source>
        <strain evidence="2">cv. MN47</strain>
    </source>
</reference>
<gene>
    <name evidence="1" type="ORF">ARALYDRAFT_664686</name>
</gene>
<evidence type="ECO:0000313" key="2">
    <source>
        <dbReference type="Proteomes" id="UP000008694"/>
    </source>
</evidence>
<organism evidence="2">
    <name type="scientific">Arabidopsis lyrata subsp. lyrata</name>
    <name type="common">Lyre-leaved rock-cress</name>
    <dbReference type="NCBI Taxonomy" id="81972"/>
    <lineage>
        <taxon>Eukaryota</taxon>
        <taxon>Viridiplantae</taxon>
        <taxon>Streptophyta</taxon>
        <taxon>Embryophyta</taxon>
        <taxon>Tracheophyta</taxon>
        <taxon>Spermatophyta</taxon>
        <taxon>Magnoliopsida</taxon>
        <taxon>eudicotyledons</taxon>
        <taxon>Gunneridae</taxon>
        <taxon>Pentapetalae</taxon>
        <taxon>rosids</taxon>
        <taxon>malvids</taxon>
        <taxon>Brassicales</taxon>
        <taxon>Brassicaceae</taxon>
        <taxon>Camelineae</taxon>
        <taxon>Arabidopsis</taxon>
    </lineage>
</organism>
<dbReference type="Proteomes" id="UP000008694">
    <property type="component" value="Unassembled WGS sequence"/>
</dbReference>
<keyword evidence="2" id="KW-1185">Reference proteome</keyword>
<dbReference type="EMBL" id="GL348717">
    <property type="protein sequence ID" value="EFH51704.1"/>
    <property type="molecule type" value="Genomic_DNA"/>
</dbReference>
<accession>D7LPS2</accession>
<sequence>MANTKDKFDELEKGMGLVKDVVHKMQTGLGDKLCMIVLWKRQTQAYCSYGTPTTGAPPTSSAGLEYGVGVALLSTNVGPPLRWICASASPLWICSFQMGN</sequence>
<dbReference type="Gramene" id="Al_scaffold_0005_721">
    <property type="protein sequence ID" value="Al_scaffold_0005_721"/>
    <property type="gene ID" value="Al_scaffold_0005_721"/>
</dbReference>
<proteinExistence type="predicted"/>